<dbReference type="Gene3D" id="1.10.10.10">
    <property type="entry name" value="Winged helix-like DNA-binding domain superfamily/Winged helix DNA-binding domain"/>
    <property type="match status" value="1"/>
</dbReference>
<gene>
    <name evidence="2" type="ORF">COL8621_00663</name>
</gene>
<organism evidence="2 3">
    <name type="scientific">Actibacterium lipolyticum</name>
    <dbReference type="NCBI Taxonomy" id="1524263"/>
    <lineage>
        <taxon>Bacteria</taxon>
        <taxon>Pseudomonadati</taxon>
        <taxon>Pseudomonadota</taxon>
        <taxon>Alphaproteobacteria</taxon>
        <taxon>Rhodobacterales</taxon>
        <taxon>Roseobacteraceae</taxon>
        <taxon>Actibacterium</taxon>
    </lineage>
</organism>
<dbReference type="OrthoDB" id="5497412at2"/>
<dbReference type="GO" id="GO:0006355">
    <property type="term" value="P:regulation of DNA-templated transcription"/>
    <property type="evidence" value="ECO:0007669"/>
    <property type="project" value="InterPro"/>
</dbReference>
<dbReference type="CDD" id="cd06170">
    <property type="entry name" value="LuxR_C_like"/>
    <property type="match status" value="1"/>
</dbReference>
<dbReference type="SMART" id="SM00421">
    <property type="entry name" value="HTH_LUXR"/>
    <property type="match status" value="1"/>
</dbReference>
<accession>A0A238JQC4</accession>
<dbReference type="InterPro" id="IPR016032">
    <property type="entry name" value="Sig_transdc_resp-reg_C-effctor"/>
</dbReference>
<feature type="domain" description="HTH luxR-type" evidence="1">
    <location>
        <begin position="317"/>
        <end position="374"/>
    </location>
</feature>
<evidence type="ECO:0000259" key="1">
    <source>
        <dbReference type="SMART" id="SM00421"/>
    </source>
</evidence>
<proteinExistence type="predicted"/>
<dbReference type="AlphaFoldDB" id="A0A238JQC4"/>
<dbReference type="EMBL" id="FXYE01000001">
    <property type="protein sequence ID" value="SMX31956.1"/>
    <property type="molecule type" value="Genomic_DNA"/>
</dbReference>
<reference evidence="3" key="1">
    <citation type="submission" date="2017-05" db="EMBL/GenBank/DDBJ databases">
        <authorList>
            <person name="Rodrigo-Torres L."/>
            <person name="Arahal R. D."/>
            <person name="Lucena T."/>
        </authorList>
    </citation>
    <scope>NUCLEOTIDE SEQUENCE [LARGE SCALE GENOMIC DNA]</scope>
    <source>
        <strain evidence="3">CECT 8621</strain>
    </source>
</reference>
<dbReference type="Pfam" id="PF00196">
    <property type="entry name" value="GerE"/>
    <property type="match status" value="1"/>
</dbReference>
<dbReference type="RefSeq" id="WP_093965881.1">
    <property type="nucleotide sequence ID" value="NZ_FXYE01000001.1"/>
</dbReference>
<evidence type="ECO:0000313" key="3">
    <source>
        <dbReference type="Proteomes" id="UP000202922"/>
    </source>
</evidence>
<name>A0A238JQC4_9RHOB</name>
<protein>
    <submittedName>
        <fullName evidence="2">Bacterial regulatory proteins, luxR family</fullName>
    </submittedName>
</protein>
<dbReference type="GO" id="GO:0003677">
    <property type="term" value="F:DNA binding"/>
    <property type="evidence" value="ECO:0007669"/>
    <property type="project" value="InterPro"/>
</dbReference>
<evidence type="ECO:0000313" key="2">
    <source>
        <dbReference type="EMBL" id="SMX31956.1"/>
    </source>
</evidence>
<dbReference type="InterPro" id="IPR000792">
    <property type="entry name" value="Tscrpt_reg_LuxR_C"/>
</dbReference>
<dbReference type="Proteomes" id="UP000202922">
    <property type="component" value="Unassembled WGS sequence"/>
</dbReference>
<sequence>MDPRGYQALELIYDTAVNPGSWRRALDATAAAVEAKAIALVIRGKKAGAKDLTMMSSVYLDFSRTPAGWYYGARLSRMQNQDWDFLRSQPPHEPVPDVKTGLSAEVLDARKDYMFLRKRAGVGRRLGVRLNADSVWFDAMSIGFDRRMMEVPSPASERSRVLLPHLTKALEIGRVFALLKSRYKAALAALERVQAGIAIALTDGQVIVTNAEAKRILGLKDGIALSGEGRIVTPDPDLTARIQEHILEVGSTARGRANRHEFLVSIARPSGLTSLLLDICPVSDSKAELEKGLDGALITIIDPERIPYLRLNRFTELYGLTLAETDVCRWIADGASISEIAERRNTTRTTAKNQVSTVLSKTGASSRAELIRVILRVLPPVA</sequence>
<dbReference type="SUPFAM" id="SSF46894">
    <property type="entry name" value="C-terminal effector domain of the bipartite response regulators"/>
    <property type="match status" value="1"/>
</dbReference>
<dbReference type="InterPro" id="IPR036388">
    <property type="entry name" value="WH-like_DNA-bd_sf"/>
</dbReference>
<keyword evidence="3" id="KW-1185">Reference proteome</keyword>